<gene>
    <name evidence="1" type="ORF">MiSe_68520</name>
</gene>
<protein>
    <submittedName>
        <fullName evidence="1">Uncharacterized protein</fullName>
    </submittedName>
</protein>
<dbReference type="EMBL" id="BLAY01000145">
    <property type="protein sequence ID" value="GET42038.1"/>
    <property type="molecule type" value="Genomic_DNA"/>
</dbReference>
<dbReference type="Proteomes" id="UP001050975">
    <property type="component" value="Unassembled WGS sequence"/>
</dbReference>
<name>A0AAV3XHF8_9CYAN</name>
<proteinExistence type="predicted"/>
<accession>A0AAV3XHF8</accession>
<dbReference type="RefSeq" id="WP_226588939.1">
    <property type="nucleotide sequence ID" value="NZ_BLAY01000145.1"/>
</dbReference>
<reference evidence="1" key="1">
    <citation type="submission" date="2019-10" db="EMBL/GenBank/DDBJ databases">
        <title>Draft genome sequece of Microseira wollei NIES-4236.</title>
        <authorList>
            <person name="Yamaguchi H."/>
            <person name="Suzuki S."/>
            <person name="Kawachi M."/>
        </authorList>
    </citation>
    <scope>NUCLEOTIDE SEQUENCE</scope>
    <source>
        <strain evidence="1">NIES-4236</strain>
    </source>
</reference>
<sequence length="58" mass="6001">MPAAREGIALLSNSKVRAIAMATGLTQHLLIVGATTGGLLLGNTIRTDANTKVSLKNR</sequence>
<keyword evidence="2" id="KW-1185">Reference proteome</keyword>
<comment type="caution">
    <text evidence="1">The sequence shown here is derived from an EMBL/GenBank/DDBJ whole genome shotgun (WGS) entry which is preliminary data.</text>
</comment>
<evidence type="ECO:0000313" key="2">
    <source>
        <dbReference type="Proteomes" id="UP001050975"/>
    </source>
</evidence>
<organism evidence="1 2">
    <name type="scientific">Microseira wollei NIES-4236</name>
    <dbReference type="NCBI Taxonomy" id="2530354"/>
    <lineage>
        <taxon>Bacteria</taxon>
        <taxon>Bacillati</taxon>
        <taxon>Cyanobacteriota</taxon>
        <taxon>Cyanophyceae</taxon>
        <taxon>Oscillatoriophycideae</taxon>
        <taxon>Aerosakkonematales</taxon>
        <taxon>Aerosakkonemataceae</taxon>
        <taxon>Microseira</taxon>
    </lineage>
</organism>
<dbReference type="AlphaFoldDB" id="A0AAV3XHF8"/>
<evidence type="ECO:0000313" key="1">
    <source>
        <dbReference type="EMBL" id="GET42038.1"/>
    </source>
</evidence>